<dbReference type="Gene3D" id="2.60.40.10">
    <property type="entry name" value="Immunoglobulins"/>
    <property type="match status" value="1"/>
</dbReference>
<dbReference type="PROSITE" id="PS51257">
    <property type="entry name" value="PROKAR_LIPOPROTEIN"/>
    <property type="match status" value="1"/>
</dbReference>
<dbReference type="Proteomes" id="UP001597051">
    <property type="component" value="Unassembled WGS sequence"/>
</dbReference>
<dbReference type="InterPro" id="IPR013783">
    <property type="entry name" value="Ig-like_fold"/>
</dbReference>
<evidence type="ECO:0000313" key="1">
    <source>
        <dbReference type="EMBL" id="MFD0985083.1"/>
    </source>
</evidence>
<comment type="caution">
    <text evidence="1">The sequence shown here is derived from an EMBL/GenBank/DDBJ whole genome shotgun (WGS) entry which is preliminary data.</text>
</comment>
<organism evidence="1 2">
    <name type="scientific">Flavobacterium myungsuense</name>
    <dbReference type="NCBI Taxonomy" id="651823"/>
    <lineage>
        <taxon>Bacteria</taxon>
        <taxon>Pseudomonadati</taxon>
        <taxon>Bacteroidota</taxon>
        <taxon>Flavobacteriia</taxon>
        <taxon>Flavobacteriales</taxon>
        <taxon>Flavobacteriaceae</taxon>
        <taxon>Flavobacterium</taxon>
    </lineage>
</organism>
<proteinExistence type="predicted"/>
<name>A0ABW3J5S0_9FLAO</name>
<sequence length="245" mass="26793">MKGLISFFSIRNKRLFIFLTIFIISCSKDTICKLPTPVVTSNSPVNIGYPINLETPEMTGYSYYWTGPAGFISEERNPVINYASSFTSGSYNLTVKKEDCTVDPVSLNVIVNPILNPCNNQWTNYFGGFNGSLSGSVLNAYLSSEGQTLYVNFDSKGNRIPGQMTMYFTVNSTNAGIYTTGVDCGVSLQNDGSCGRNIDKGQSVFVDYNSDGKMVVSFCNLLGTYSCASINYRIPISVSGTITEF</sequence>
<accession>A0ABW3J5S0</accession>
<reference evidence="2" key="1">
    <citation type="journal article" date="2019" name="Int. J. Syst. Evol. Microbiol.">
        <title>The Global Catalogue of Microorganisms (GCM) 10K type strain sequencing project: providing services to taxonomists for standard genome sequencing and annotation.</title>
        <authorList>
            <consortium name="The Broad Institute Genomics Platform"/>
            <consortium name="The Broad Institute Genome Sequencing Center for Infectious Disease"/>
            <person name="Wu L."/>
            <person name="Ma J."/>
        </authorList>
    </citation>
    <scope>NUCLEOTIDE SEQUENCE [LARGE SCALE GENOMIC DNA]</scope>
    <source>
        <strain evidence="2">CECT 7649</strain>
    </source>
</reference>
<dbReference type="EMBL" id="JBHTIZ010000026">
    <property type="protein sequence ID" value="MFD0985083.1"/>
    <property type="molecule type" value="Genomic_DNA"/>
</dbReference>
<keyword evidence="2" id="KW-1185">Reference proteome</keyword>
<gene>
    <name evidence="1" type="ORF">ACFQ0S_11420</name>
</gene>
<evidence type="ECO:0000313" key="2">
    <source>
        <dbReference type="Proteomes" id="UP001597051"/>
    </source>
</evidence>
<dbReference type="RefSeq" id="WP_379757855.1">
    <property type="nucleotide sequence ID" value="NZ_JBHSYB010000027.1"/>
</dbReference>
<evidence type="ECO:0008006" key="3">
    <source>
        <dbReference type="Google" id="ProtNLM"/>
    </source>
</evidence>
<protein>
    <recommendedName>
        <fullName evidence="3">PKD domain-containing protein</fullName>
    </recommendedName>
</protein>